<feature type="region of interest" description="Disordered" evidence="1">
    <location>
        <begin position="1"/>
        <end position="57"/>
    </location>
</feature>
<dbReference type="Gene3D" id="2.60.40.10">
    <property type="entry name" value="Immunoglobulins"/>
    <property type="match status" value="1"/>
</dbReference>
<dbReference type="InterPro" id="IPR036179">
    <property type="entry name" value="Ig-like_dom_sf"/>
</dbReference>
<reference evidence="2 3" key="1">
    <citation type="submission" date="2019-05" db="EMBL/GenBank/DDBJ databases">
        <title>Another draft genome of Portunus trituberculatus and its Hox gene families provides insights of decapod evolution.</title>
        <authorList>
            <person name="Jeong J.-H."/>
            <person name="Song I."/>
            <person name="Kim S."/>
            <person name="Choi T."/>
            <person name="Kim D."/>
            <person name="Ryu S."/>
            <person name="Kim W."/>
        </authorList>
    </citation>
    <scope>NUCLEOTIDE SEQUENCE [LARGE SCALE GENOMIC DNA]</scope>
    <source>
        <tissue evidence="2">Muscle</tissue>
    </source>
</reference>
<feature type="compositionally biased region" description="Basic and acidic residues" evidence="1">
    <location>
        <begin position="48"/>
        <end position="57"/>
    </location>
</feature>
<keyword evidence="3" id="KW-1185">Reference proteome</keyword>
<dbReference type="EMBL" id="VSRR010024860">
    <property type="protein sequence ID" value="MPC66507.1"/>
    <property type="molecule type" value="Genomic_DNA"/>
</dbReference>
<organism evidence="2 3">
    <name type="scientific">Portunus trituberculatus</name>
    <name type="common">Swimming crab</name>
    <name type="synonym">Neptunus trituberculatus</name>
    <dbReference type="NCBI Taxonomy" id="210409"/>
    <lineage>
        <taxon>Eukaryota</taxon>
        <taxon>Metazoa</taxon>
        <taxon>Ecdysozoa</taxon>
        <taxon>Arthropoda</taxon>
        <taxon>Crustacea</taxon>
        <taxon>Multicrustacea</taxon>
        <taxon>Malacostraca</taxon>
        <taxon>Eumalacostraca</taxon>
        <taxon>Eucarida</taxon>
        <taxon>Decapoda</taxon>
        <taxon>Pleocyemata</taxon>
        <taxon>Brachyura</taxon>
        <taxon>Eubrachyura</taxon>
        <taxon>Portunoidea</taxon>
        <taxon>Portunidae</taxon>
        <taxon>Portuninae</taxon>
        <taxon>Portunus</taxon>
    </lineage>
</organism>
<proteinExistence type="predicted"/>
<evidence type="ECO:0000313" key="3">
    <source>
        <dbReference type="Proteomes" id="UP000324222"/>
    </source>
</evidence>
<evidence type="ECO:0000256" key="1">
    <source>
        <dbReference type="SAM" id="MobiDB-lite"/>
    </source>
</evidence>
<dbReference type="InterPro" id="IPR013783">
    <property type="entry name" value="Ig-like_fold"/>
</dbReference>
<accession>A0A5B7HB38</accession>
<dbReference type="OrthoDB" id="6107927at2759"/>
<sequence>MASGGRRDAMAPPRLSLPAPPKPAPPHPTPSHIAWAGLASPRLASPGPEERVVERDPEIMTRPASVVPSRLMVVGSDNKAVAAGLLGPLTEGDALTLYCIALGVSGQRRRALKHHQALVKRTLQIPPCDYSMMTCAAFWASFLAFISRRPSHAAPDKKWVSRRVTESTAKESRWPAPEVTWWRGSTLLANNSQLTGYDKDALATFPAPPPPSASEGQVSTKLSIPALTRDYVQANLTCRAVNNNITAPLSTSLALLLHREYLHHYHHHHHHHCRYRYH</sequence>
<feature type="compositionally biased region" description="Pro residues" evidence="1">
    <location>
        <begin position="18"/>
        <end position="29"/>
    </location>
</feature>
<gene>
    <name evidence="2" type="ORF">E2C01_060655</name>
</gene>
<comment type="caution">
    <text evidence="2">The sequence shown here is derived from an EMBL/GenBank/DDBJ whole genome shotgun (WGS) entry which is preliminary data.</text>
</comment>
<evidence type="ECO:0008006" key="4">
    <source>
        <dbReference type="Google" id="ProtNLM"/>
    </source>
</evidence>
<evidence type="ECO:0000313" key="2">
    <source>
        <dbReference type="EMBL" id="MPC66507.1"/>
    </source>
</evidence>
<protein>
    <recommendedName>
        <fullName evidence="4">Ig-like domain-containing protein</fullName>
    </recommendedName>
</protein>
<dbReference type="SUPFAM" id="SSF48726">
    <property type="entry name" value="Immunoglobulin"/>
    <property type="match status" value="1"/>
</dbReference>
<dbReference type="AlphaFoldDB" id="A0A5B7HB38"/>
<dbReference type="Proteomes" id="UP000324222">
    <property type="component" value="Unassembled WGS sequence"/>
</dbReference>
<name>A0A5B7HB38_PORTR</name>